<name>A0A6A6SUU3_9PLEO</name>
<dbReference type="InterPro" id="IPR042171">
    <property type="entry name" value="Acyl-CoA_hotdog"/>
</dbReference>
<dbReference type="PANTHER" id="PTHR38110:SF1">
    <property type="entry name" value="THIOESTERASE DOMAIN-CONTAINING PROTEIN"/>
    <property type="match status" value="1"/>
</dbReference>
<feature type="domain" description="Acyl-CoA thioesterase-like C-terminal" evidence="2">
    <location>
        <begin position="263"/>
        <end position="351"/>
    </location>
</feature>
<organism evidence="3 4">
    <name type="scientific">Lophiostoma macrostomum CBS 122681</name>
    <dbReference type="NCBI Taxonomy" id="1314788"/>
    <lineage>
        <taxon>Eukaryota</taxon>
        <taxon>Fungi</taxon>
        <taxon>Dikarya</taxon>
        <taxon>Ascomycota</taxon>
        <taxon>Pezizomycotina</taxon>
        <taxon>Dothideomycetes</taxon>
        <taxon>Pleosporomycetidae</taxon>
        <taxon>Pleosporales</taxon>
        <taxon>Lophiostomataceae</taxon>
        <taxon>Lophiostoma</taxon>
    </lineage>
</organism>
<dbReference type="InterPro" id="IPR049449">
    <property type="entry name" value="TesB_ACOT8-like_N"/>
</dbReference>
<dbReference type="EMBL" id="MU004457">
    <property type="protein sequence ID" value="KAF2650363.1"/>
    <property type="molecule type" value="Genomic_DNA"/>
</dbReference>
<evidence type="ECO:0000313" key="4">
    <source>
        <dbReference type="Proteomes" id="UP000799324"/>
    </source>
</evidence>
<keyword evidence="4" id="KW-1185">Reference proteome</keyword>
<feature type="domain" description="Acyl-CoA thioesterase-like N-terminal HotDog" evidence="1">
    <location>
        <begin position="30"/>
        <end position="119"/>
    </location>
</feature>
<dbReference type="Proteomes" id="UP000799324">
    <property type="component" value="Unassembled WGS sequence"/>
</dbReference>
<accession>A0A6A6SUU3</accession>
<dbReference type="CDD" id="cd03440">
    <property type="entry name" value="hot_dog"/>
    <property type="match status" value="1"/>
</dbReference>
<dbReference type="InterPro" id="IPR049450">
    <property type="entry name" value="ACOT8-like_C"/>
</dbReference>
<sequence>MSYSESHQTSPSEALTYEALCSPQRFVKLPSDICIGAASVGGFLACVMTKHAVMYASQQPKSKHQTDLRSAHVQFYRPIFPDKDAGVEMKLREVNIGRAWSTFRVELTHGHDAKLAASADVTVCNLHMHGKTLPTNWGLTPPARRLDLARLETLGNPDWACYHTAFHPAGFRRGMSYVKYYVPRKVPQPVKFVEQWITPGWDCEPCGSRKETTGKATWTNELIQFVADLSLPVQENFWPAEVLGSSLGSIVATLAFAARQRLSYDEGRTDWRQLSDDGSLPEDGSKLFKNSMINVTLSMSTEIKKKLPEEGIRWLYMRTEAKRLENSRLDIEIILLDETLDLVAISHQVAWIVAGMQKTQKSSTL</sequence>
<dbReference type="Gene3D" id="2.40.160.210">
    <property type="entry name" value="Acyl-CoA thioesterase, double hotdog domain"/>
    <property type="match status" value="1"/>
</dbReference>
<evidence type="ECO:0000313" key="3">
    <source>
        <dbReference type="EMBL" id="KAF2650363.1"/>
    </source>
</evidence>
<reference evidence="3" key="1">
    <citation type="journal article" date="2020" name="Stud. Mycol.">
        <title>101 Dothideomycetes genomes: a test case for predicting lifestyles and emergence of pathogens.</title>
        <authorList>
            <person name="Haridas S."/>
            <person name="Albert R."/>
            <person name="Binder M."/>
            <person name="Bloem J."/>
            <person name="Labutti K."/>
            <person name="Salamov A."/>
            <person name="Andreopoulos B."/>
            <person name="Baker S."/>
            <person name="Barry K."/>
            <person name="Bills G."/>
            <person name="Bluhm B."/>
            <person name="Cannon C."/>
            <person name="Castanera R."/>
            <person name="Culley D."/>
            <person name="Daum C."/>
            <person name="Ezra D."/>
            <person name="Gonzalez J."/>
            <person name="Henrissat B."/>
            <person name="Kuo A."/>
            <person name="Liang C."/>
            <person name="Lipzen A."/>
            <person name="Lutzoni F."/>
            <person name="Magnuson J."/>
            <person name="Mondo S."/>
            <person name="Nolan M."/>
            <person name="Ohm R."/>
            <person name="Pangilinan J."/>
            <person name="Park H.-J."/>
            <person name="Ramirez L."/>
            <person name="Alfaro M."/>
            <person name="Sun H."/>
            <person name="Tritt A."/>
            <person name="Yoshinaga Y."/>
            <person name="Zwiers L.-H."/>
            <person name="Turgeon B."/>
            <person name="Goodwin S."/>
            <person name="Spatafora J."/>
            <person name="Crous P."/>
            <person name="Grigoriev I."/>
        </authorList>
    </citation>
    <scope>NUCLEOTIDE SEQUENCE</scope>
    <source>
        <strain evidence="3">CBS 122681</strain>
    </source>
</reference>
<protein>
    <recommendedName>
        <fullName evidence="5">Thioesterase domain-containing protein</fullName>
    </recommendedName>
</protein>
<evidence type="ECO:0008006" key="5">
    <source>
        <dbReference type="Google" id="ProtNLM"/>
    </source>
</evidence>
<dbReference type="InterPro" id="IPR029069">
    <property type="entry name" value="HotDog_dom_sf"/>
</dbReference>
<dbReference type="OrthoDB" id="2532955at2759"/>
<dbReference type="PANTHER" id="PTHR38110">
    <property type="entry name" value="CHROMOSOME 23, WHOLE GENOME SHOTGUN SEQUENCE"/>
    <property type="match status" value="1"/>
</dbReference>
<dbReference type="Pfam" id="PF20789">
    <property type="entry name" value="4HBT_3C"/>
    <property type="match status" value="1"/>
</dbReference>
<dbReference type="AlphaFoldDB" id="A0A6A6SUU3"/>
<dbReference type="InterPro" id="IPR052389">
    <property type="entry name" value="Sec_Metab_Biosynth-Assoc"/>
</dbReference>
<gene>
    <name evidence="3" type="ORF">K491DRAFT_639238</name>
</gene>
<proteinExistence type="predicted"/>
<evidence type="ECO:0000259" key="1">
    <source>
        <dbReference type="Pfam" id="PF13622"/>
    </source>
</evidence>
<dbReference type="Pfam" id="PF13622">
    <property type="entry name" value="4HBT_3"/>
    <property type="match status" value="1"/>
</dbReference>
<evidence type="ECO:0000259" key="2">
    <source>
        <dbReference type="Pfam" id="PF20789"/>
    </source>
</evidence>
<dbReference type="SUPFAM" id="SSF54637">
    <property type="entry name" value="Thioesterase/thiol ester dehydrase-isomerase"/>
    <property type="match status" value="1"/>
</dbReference>